<protein>
    <recommendedName>
        <fullName evidence="9">Glucan endo-1,3-beta-D-glucosidase</fullName>
    </recommendedName>
</protein>
<evidence type="ECO:0000256" key="1">
    <source>
        <dbReference type="ARBA" id="ARBA00008773"/>
    </source>
</evidence>
<dbReference type="InterPro" id="IPR000490">
    <property type="entry name" value="Glyco_hydro_17"/>
</dbReference>
<evidence type="ECO:0008006" key="9">
    <source>
        <dbReference type="Google" id="ProtNLM"/>
    </source>
</evidence>
<keyword evidence="8" id="KW-1185">Reference proteome</keyword>
<dbReference type="GO" id="GO:0042973">
    <property type="term" value="F:glucan endo-1,3-beta-D-glucosidase activity"/>
    <property type="evidence" value="ECO:0007669"/>
    <property type="project" value="UniProtKB-ARBA"/>
</dbReference>
<dbReference type="Pfam" id="PF00332">
    <property type="entry name" value="Glyco_hydro_17"/>
    <property type="match status" value="1"/>
</dbReference>
<dbReference type="InterPro" id="IPR017853">
    <property type="entry name" value="GH"/>
</dbReference>
<sequence length="363" mass="37678">MAGHRACMFSVALALLGVLLASIPAGNSLPFILSIGEQARVLTSVARFTIGKHTEVQSIGVCYGVNGDGLPSASEVVQLYQSNGITGMRIYFPDADALQALSGSNIGLIIDVANEDLASLASDRSAATAWVQTNVQAHQGLTIKYIAAGNEVGDQGGDTGNILPAMQNLDAALAAAGLGGIKVSTSVSQGVTTGFPPSQGTFSAGYMGPIVQYLATTGAPLLANVYPYFSYVDNQAQIDINYALFTSPGTVVQDGGNAYQNLFDALVDTFYSALESAGAGSVNVVVSESGWPSAGGTAATTDNAQTYNQNLIKHVGQGTPKRPSAIEAYVFAMFNEDKKGPAEIEKHFGLFNPDKSPAYPISF</sequence>
<gene>
    <name evidence="7" type="ORF">TRITD_3Av1G264270</name>
</gene>
<dbReference type="Gene3D" id="3.20.20.80">
    <property type="entry name" value="Glycosidases"/>
    <property type="match status" value="1"/>
</dbReference>
<dbReference type="AlphaFoldDB" id="A0A9R0VRT2"/>
<dbReference type="FunFam" id="3.20.20.80:FF:000010">
    <property type="entry name" value="glucan endo-1,3-beta-glucosidase, basic"/>
    <property type="match status" value="1"/>
</dbReference>
<dbReference type="Proteomes" id="UP000324705">
    <property type="component" value="Chromosome 3A"/>
</dbReference>
<comment type="similarity">
    <text evidence="1 4">Belongs to the glycosyl hydrolase 17 family.</text>
</comment>
<evidence type="ECO:0000256" key="3">
    <source>
        <dbReference type="ARBA" id="ARBA00023295"/>
    </source>
</evidence>
<evidence type="ECO:0000313" key="8">
    <source>
        <dbReference type="Proteomes" id="UP000324705"/>
    </source>
</evidence>
<evidence type="ECO:0000256" key="6">
    <source>
        <dbReference type="SAM" id="SignalP"/>
    </source>
</evidence>
<keyword evidence="2 5" id="KW-0378">Hydrolase</keyword>
<dbReference type="PANTHER" id="PTHR32227">
    <property type="entry name" value="GLUCAN ENDO-1,3-BETA-GLUCOSIDASE BG1-RELATED-RELATED"/>
    <property type="match status" value="1"/>
</dbReference>
<feature type="signal peptide" evidence="6">
    <location>
        <begin position="1"/>
        <end position="28"/>
    </location>
</feature>
<dbReference type="EMBL" id="LT934115">
    <property type="protein sequence ID" value="VAH68974.1"/>
    <property type="molecule type" value="Genomic_DNA"/>
</dbReference>
<dbReference type="PROSITE" id="PS00587">
    <property type="entry name" value="GLYCOSYL_HYDROL_F17"/>
    <property type="match status" value="1"/>
</dbReference>
<reference evidence="7 8" key="1">
    <citation type="submission" date="2017-09" db="EMBL/GenBank/DDBJ databases">
        <authorList>
            <consortium name="International Durum Wheat Genome Sequencing Consortium (IDWGSC)"/>
            <person name="Milanesi L."/>
        </authorList>
    </citation>
    <scope>NUCLEOTIDE SEQUENCE [LARGE SCALE GENOMIC DNA]</scope>
    <source>
        <strain evidence="8">cv. Svevo</strain>
    </source>
</reference>
<dbReference type="SUPFAM" id="SSF51445">
    <property type="entry name" value="(Trans)glycosidases"/>
    <property type="match status" value="1"/>
</dbReference>
<dbReference type="Gramene" id="TRITD3Av1G264270.2">
    <property type="protein sequence ID" value="TRITD3Av1G264270.2"/>
    <property type="gene ID" value="TRITD3Av1G264270"/>
</dbReference>
<evidence type="ECO:0000256" key="2">
    <source>
        <dbReference type="ARBA" id="ARBA00022801"/>
    </source>
</evidence>
<keyword evidence="6" id="KW-0732">Signal</keyword>
<evidence type="ECO:0000256" key="4">
    <source>
        <dbReference type="RuleBase" id="RU004335"/>
    </source>
</evidence>
<name>A0A9R0VRT2_TRITD</name>
<keyword evidence="3 5" id="KW-0326">Glycosidase</keyword>
<evidence type="ECO:0000313" key="7">
    <source>
        <dbReference type="EMBL" id="VAH68974.1"/>
    </source>
</evidence>
<evidence type="ECO:0000256" key="5">
    <source>
        <dbReference type="RuleBase" id="RU004336"/>
    </source>
</evidence>
<feature type="chain" id="PRO_5040324618" description="Glucan endo-1,3-beta-D-glucosidase" evidence="6">
    <location>
        <begin position="29"/>
        <end position="363"/>
    </location>
</feature>
<accession>A0A9R0VRT2</accession>
<dbReference type="InterPro" id="IPR044965">
    <property type="entry name" value="Glyco_hydro_17_plant"/>
</dbReference>
<proteinExistence type="inferred from homology"/>
<organism evidence="7 8">
    <name type="scientific">Triticum turgidum subsp. durum</name>
    <name type="common">Durum wheat</name>
    <name type="synonym">Triticum durum</name>
    <dbReference type="NCBI Taxonomy" id="4567"/>
    <lineage>
        <taxon>Eukaryota</taxon>
        <taxon>Viridiplantae</taxon>
        <taxon>Streptophyta</taxon>
        <taxon>Embryophyta</taxon>
        <taxon>Tracheophyta</taxon>
        <taxon>Spermatophyta</taxon>
        <taxon>Magnoliopsida</taxon>
        <taxon>Liliopsida</taxon>
        <taxon>Poales</taxon>
        <taxon>Poaceae</taxon>
        <taxon>BOP clade</taxon>
        <taxon>Pooideae</taxon>
        <taxon>Triticodae</taxon>
        <taxon>Triticeae</taxon>
        <taxon>Triticinae</taxon>
        <taxon>Triticum</taxon>
    </lineage>
</organism>
<dbReference type="GO" id="GO:0005975">
    <property type="term" value="P:carbohydrate metabolic process"/>
    <property type="evidence" value="ECO:0007669"/>
    <property type="project" value="InterPro"/>
</dbReference>
<dbReference type="OMA" id="TNIELMM"/>